<evidence type="ECO:0000256" key="2">
    <source>
        <dbReference type="ARBA" id="ARBA00023315"/>
    </source>
</evidence>
<dbReference type="EC" id="2.3.-.-" evidence="4"/>
<dbReference type="SUPFAM" id="SSF55729">
    <property type="entry name" value="Acyl-CoA N-acyltransferases (Nat)"/>
    <property type="match status" value="1"/>
</dbReference>
<sequence>MSDIVFRTPTPADLPALCELGRQTFIETFGHLYAKHDLDHFLVTVFGPDGMPVEFADPAYAFRIAETDGQMVAYCKLGPPYLPVEDDGRSKCELRQLYILKAWHGRGIAQPMMAWALEWANAGGWQDMYLTVWSENYRAQKVYENYGFEKVGDYRFMVGEQADHDFIYRKVLRS</sequence>
<protein>
    <submittedName>
        <fullName evidence="4">GNAT family N-acetyltransferase</fullName>
        <ecNumber evidence="4">2.3.-.-</ecNumber>
    </submittedName>
</protein>
<dbReference type="GO" id="GO:0016746">
    <property type="term" value="F:acyltransferase activity"/>
    <property type="evidence" value="ECO:0007669"/>
    <property type="project" value="UniProtKB-KW"/>
</dbReference>
<name>A0ABW3C1J7_SPHXN</name>
<dbReference type="Proteomes" id="UP001597124">
    <property type="component" value="Unassembled WGS sequence"/>
</dbReference>
<proteinExistence type="predicted"/>
<gene>
    <name evidence="4" type="ORF">ACFQ00_04435</name>
</gene>
<evidence type="ECO:0000259" key="3">
    <source>
        <dbReference type="PROSITE" id="PS51186"/>
    </source>
</evidence>
<evidence type="ECO:0000313" key="5">
    <source>
        <dbReference type="Proteomes" id="UP001597124"/>
    </source>
</evidence>
<reference evidence="5" key="1">
    <citation type="journal article" date="2019" name="Int. J. Syst. Evol. Microbiol.">
        <title>The Global Catalogue of Microorganisms (GCM) 10K type strain sequencing project: providing services to taxonomists for standard genome sequencing and annotation.</title>
        <authorList>
            <consortium name="The Broad Institute Genomics Platform"/>
            <consortium name="The Broad Institute Genome Sequencing Center for Infectious Disease"/>
            <person name="Wu L."/>
            <person name="Ma J."/>
        </authorList>
    </citation>
    <scope>NUCLEOTIDE SEQUENCE [LARGE SCALE GENOMIC DNA]</scope>
    <source>
        <strain evidence="5">CCUG 52537</strain>
    </source>
</reference>
<dbReference type="InterPro" id="IPR016181">
    <property type="entry name" value="Acyl_CoA_acyltransferase"/>
</dbReference>
<dbReference type="PROSITE" id="PS51186">
    <property type="entry name" value="GNAT"/>
    <property type="match status" value="1"/>
</dbReference>
<dbReference type="Pfam" id="PF00583">
    <property type="entry name" value="Acetyltransf_1"/>
    <property type="match status" value="1"/>
</dbReference>
<dbReference type="PANTHER" id="PTHR43877">
    <property type="entry name" value="AMINOALKYLPHOSPHONATE N-ACETYLTRANSFERASE-RELATED-RELATED"/>
    <property type="match status" value="1"/>
</dbReference>
<dbReference type="EMBL" id="JBHTIK010000002">
    <property type="protein sequence ID" value="MFD0847561.1"/>
    <property type="molecule type" value="Genomic_DNA"/>
</dbReference>
<dbReference type="InterPro" id="IPR050832">
    <property type="entry name" value="Bact_Acetyltransf"/>
</dbReference>
<organism evidence="4 5">
    <name type="scientific">Sphingosinicella xenopeptidilytica</name>
    <dbReference type="NCBI Taxonomy" id="364098"/>
    <lineage>
        <taxon>Bacteria</taxon>
        <taxon>Pseudomonadati</taxon>
        <taxon>Pseudomonadota</taxon>
        <taxon>Alphaproteobacteria</taxon>
        <taxon>Sphingomonadales</taxon>
        <taxon>Sphingosinicellaceae</taxon>
        <taxon>Sphingosinicella</taxon>
    </lineage>
</organism>
<dbReference type="Gene3D" id="3.40.630.30">
    <property type="match status" value="1"/>
</dbReference>
<comment type="caution">
    <text evidence="4">The sequence shown here is derived from an EMBL/GenBank/DDBJ whole genome shotgun (WGS) entry which is preliminary data.</text>
</comment>
<dbReference type="CDD" id="cd04301">
    <property type="entry name" value="NAT_SF"/>
    <property type="match status" value="1"/>
</dbReference>
<keyword evidence="2 4" id="KW-0012">Acyltransferase</keyword>
<dbReference type="RefSeq" id="WP_381486779.1">
    <property type="nucleotide sequence ID" value="NZ_JBHTIK010000002.1"/>
</dbReference>
<feature type="domain" description="N-acetyltransferase" evidence="3">
    <location>
        <begin position="4"/>
        <end position="173"/>
    </location>
</feature>
<evidence type="ECO:0000313" key="4">
    <source>
        <dbReference type="EMBL" id="MFD0847561.1"/>
    </source>
</evidence>
<evidence type="ECO:0000256" key="1">
    <source>
        <dbReference type="ARBA" id="ARBA00022679"/>
    </source>
</evidence>
<accession>A0ABW3C1J7</accession>
<keyword evidence="1 4" id="KW-0808">Transferase</keyword>
<dbReference type="InterPro" id="IPR000182">
    <property type="entry name" value="GNAT_dom"/>
</dbReference>
<keyword evidence="5" id="KW-1185">Reference proteome</keyword>